<proteinExistence type="predicted"/>
<reference evidence="6 7" key="1">
    <citation type="submission" date="2023-03" db="EMBL/GenBank/DDBJ databases">
        <title>Whole genome sequencing of Methanotrichaceae archaeon M04Ac.</title>
        <authorList>
            <person name="Khomyakova M.A."/>
            <person name="Merkel A.Y."/>
            <person name="Slobodkin A.I."/>
        </authorList>
    </citation>
    <scope>NUCLEOTIDE SEQUENCE [LARGE SCALE GENOMIC DNA]</scope>
    <source>
        <strain evidence="6 7">M04Ac</strain>
    </source>
</reference>
<dbReference type="Gene3D" id="3.90.1600.10">
    <property type="entry name" value="Palm domain of DNA polymerase"/>
    <property type="match status" value="1"/>
</dbReference>
<accession>A0ABT5XBH2</accession>
<dbReference type="InterPro" id="IPR043502">
    <property type="entry name" value="DNA/RNA_pol_sf"/>
</dbReference>
<keyword evidence="7" id="KW-1185">Reference proteome</keyword>
<evidence type="ECO:0000256" key="4">
    <source>
        <dbReference type="ARBA" id="ARBA00022932"/>
    </source>
</evidence>
<dbReference type="EC" id="2.7.7.7" evidence="1"/>
<comment type="caution">
    <text evidence="6">The sequence shown here is derived from an EMBL/GenBank/DDBJ whole genome shotgun (WGS) entry which is preliminary data.</text>
</comment>
<gene>
    <name evidence="6" type="ORF">P0O24_00490</name>
</gene>
<protein>
    <recommendedName>
        <fullName evidence="1">DNA-directed DNA polymerase</fullName>
        <ecNumber evidence="1">2.7.7.7</ecNumber>
    </recommendedName>
</protein>
<evidence type="ECO:0000313" key="7">
    <source>
        <dbReference type="Proteomes" id="UP001215956"/>
    </source>
</evidence>
<organism evidence="6 7">
    <name type="scientific">Candidatus Methanocrinis alkalitolerans</name>
    <dbReference type="NCBI Taxonomy" id="3033395"/>
    <lineage>
        <taxon>Archaea</taxon>
        <taxon>Methanobacteriati</taxon>
        <taxon>Methanobacteriota</taxon>
        <taxon>Stenosarchaea group</taxon>
        <taxon>Methanomicrobia</taxon>
        <taxon>Methanotrichales</taxon>
        <taxon>Methanotrichaceae</taxon>
        <taxon>Methanocrinis</taxon>
    </lineage>
</organism>
<sequence>MEKAYELDFTSFYPSIIVNYNLSPETLDGGSKRGFLSGVIEPLLDLRLLTKGLKKVHPRYKGLDSVLKWMLVTSFGYTG</sequence>
<dbReference type="EMBL" id="JARFPL010000001">
    <property type="protein sequence ID" value="MDF0592065.1"/>
    <property type="molecule type" value="Genomic_DNA"/>
</dbReference>
<dbReference type="InterPro" id="IPR023211">
    <property type="entry name" value="DNA_pol_palm_dom_sf"/>
</dbReference>
<dbReference type="RefSeq" id="WP_316967774.1">
    <property type="nucleotide sequence ID" value="NZ_JARFPL010000001.1"/>
</dbReference>
<evidence type="ECO:0000259" key="5">
    <source>
        <dbReference type="Pfam" id="PF00136"/>
    </source>
</evidence>
<dbReference type="InterPro" id="IPR006134">
    <property type="entry name" value="DNA-dir_DNA_pol_B_multi_dom"/>
</dbReference>
<dbReference type="Proteomes" id="UP001215956">
    <property type="component" value="Unassembled WGS sequence"/>
</dbReference>
<keyword evidence="4" id="KW-0239">DNA-directed DNA polymerase</keyword>
<evidence type="ECO:0000256" key="3">
    <source>
        <dbReference type="ARBA" id="ARBA00022695"/>
    </source>
</evidence>
<evidence type="ECO:0000313" key="6">
    <source>
        <dbReference type="EMBL" id="MDF0592065.1"/>
    </source>
</evidence>
<evidence type="ECO:0000256" key="1">
    <source>
        <dbReference type="ARBA" id="ARBA00012417"/>
    </source>
</evidence>
<feature type="domain" description="DNA-directed DNA polymerase family B multifunctional" evidence="5">
    <location>
        <begin position="7"/>
        <end position="31"/>
    </location>
</feature>
<evidence type="ECO:0000256" key="2">
    <source>
        <dbReference type="ARBA" id="ARBA00022679"/>
    </source>
</evidence>
<keyword evidence="3" id="KW-0548">Nucleotidyltransferase</keyword>
<keyword evidence="2" id="KW-0808">Transferase</keyword>
<dbReference type="SUPFAM" id="SSF56672">
    <property type="entry name" value="DNA/RNA polymerases"/>
    <property type="match status" value="1"/>
</dbReference>
<name>A0ABT5XBH2_9EURY</name>
<dbReference type="Pfam" id="PF00136">
    <property type="entry name" value="DNA_pol_B"/>
    <property type="match status" value="1"/>
</dbReference>